<gene>
    <name evidence="6" type="ORF">JOE69_002094</name>
</gene>
<dbReference type="PANTHER" id="PTHR33204:SF39">
    <property type="entry name" value="TRANSCRIPTIONAL REGULATORY PROTEIN"/>
    <property type="match status" value="1"/>
</dbReference>
<keyword evidence="3" id="KW-0804">Transcription</keyword>
<name>A0ABU1JEL7_9MICC</name>
<feature type="domain" description="HTH hxlR-type" evidence="5">
    <location>
        <begin position="21"/>
        <end position="118"/>
    </location>
</feature>
<dbReference type="PROSITE" id="PS51118">
    <property type="entry name" value="HTH_HXLR"/>
    <property type="match status" value="1"/>
</dbReference>
<protein>
    <submittedName>
        <fullName evidence="6">DNA-binding HxlR family transcriptional regulator</fullName>
    </submittedName>
</protein>
<dbReference type="Gene3D" id="1.10.10.10">
    <property type="entry name" value="Winged helix-like DNA-binding domain superfamily/Winged helix DNA-binding domain"/>
    <property type="match status" value="1"/>
</dbReference>
<dbReference type="InterPro" id="IPR036388">
    <property type="entry name" value="WH-like_DNA-bd_sf"/>
</dbReference>
<evidence type="ECO:0000256" key="2">
    <source>
        <dbReference type="ARBA" id="ARBA00023125"/>
    </source>
</evidence>
<keyword evidence="1" id="KW-0805">Transcription regulation</keyword>
<keyword evidence="7" id="KW-1185">Reference proteome</keyword>
<dbReference type="RefSeq" id="WP_309798508.1">
    <property type="nucleotide sequence ID" value="NZ_BAAAHY010000005.1"/>
</dbReference>
<dbReference type="InterPro" id="IPR036390">
    <property type="entry name" value="WH_DNA-bd_sf"/>
</dbReference>
<sequence>MSETGSYEAHARSPIVFAANCPSRPILDQIADKWSMMVMAVLEKPTRFNEIKRRLDGVTQRVLTQTLRRLERNGMIERRVLPTSPVGVEYSLTSLGKSLQAPFGQLYDWTVDHSAEIRAAQANYDDGANAASLEGGSGKAKTPTAHTRNRGFAV</sequence>
<proteinExistence type="predicted"/>
<keyword evidence="2 6" id="KW-0238">DNA-binding</keyword>
<evidence type="ECO:0000256" key="4">
    <source>
        <dbReference type="SAM" id="MobiDB-lite"/>
    </source>
</evidence>
<dbReference type="Pfam" id="PF01638">
    <property type="entry name" value="HxlR"/>
    <property type="match status" value="1"/>
</dbReference>
<organism evidence="6 7">
    <name type="scientific">Arthrobacter russicus</name>
    <dbReference type="NCBI Taxonomy" id="172040"/>
    <lineage>
        <taxon>Bacteria</taxon>
        <taxon>Bacillati</taxon>
        <taxon>Actinomycetota</taxon>
        <taxon>Actinomycetes</taxon>
        <taxon>Micrococcales</taxon>
        <taxon>Micrococcaceae</taxon>
        <taxon>Arthrobacter</taxon>
    </lineage>
</organism>
<reference evidence="6 7" key="1">
    <citation type="submission" date="2023-07" db="EMBL/GenBank/DDBJ databases">
        <title>Sequencing the genomes of 1000 actinobacteria strains.</title>
        <authorList>
            <person name="Klenk H.-P."/>
        </authorList>
    </citation>
    <scope>NUCLEOTIDE SEQUENCE [LARGE SCALE GENOMIC DNA]</scope>
    <source>
        <strain evidence="6 7">DSM 14555</strain>
    </source>
</reference>
<dbReference type="Proteomes" id="UP001185069">
    <property type="component" value="Unassembled WGS sequence"/>
</dbReference>
<evidence type="ECO:0000256" key="3">
    <source>
        <dbReference type="ARBA" id="ARBA00023163"/>
    </source>
</evidence>
<dbReference type="InterPro" id="IPR002577">
    <property type="entry name" value="HTH_HxlR"/>
</dbReference>
<dbReference type="GO" id="GO:0003677">
    <property type="term" value="F:DNA binding"/>
    <property type="evidence" value="ECO:0007669"/>
    <property type="project" value="UniProtKB-KW"/>
</dbReference>
<dbReference type="PANTHER" id="PTHR33204">
    <property type="entry name" value="TRANSCRIPTIONAL REGULATOR, MARR FAMILY"/>
    <property type="match status" value="1"/>
</dbReference>
<evidence type="ECO:0000313" key="6">
    <source>
        <dbReference type="EMBL" id="MDR6269856.1"/>
    </source>
</evidence>
<accession>A0ABU1JEL7</accession>
<dbReference type="EMBL" id="JAVDQF010000001">
    <property type="protein sequence ID" value="MDR6269856.1"/>
    <property type="molecule type" value="Genomic_DNA"/>
</dbReference>
<evidence type="ECO:0000313" key="7">
    <source>
        <dbReference type="Proteomes" id="UP001185069"/>
    </source>
</evidence>
<evidence type="ECO:0000256" key="1">
    <source>
        <dbReference type="ARBA" id="ARBA00023015"/>
    </source>
</evidence>
<evidence type="ECO:0000259" key="5">
    <source>
        <dbReference type="PROSITE" id="PS51118"/>
    </source>
</evidence>
<feature type="region of interest" description="Disordered" evidence="4">
    <location>
        <begin position="133"/>
        <end position="154"/>
    </location>
</feature>
<dbReference type="SUPFAM" id="SSF46785">
    <property type="entry name" value="Winged helix' DNA-binding domain"/>
    <property type="match status" value="1"/>
</dbReference>
<comment type="caution">
    <text evidence="6">The sequence shown here is derived from an EMBL/GenBank/DDBJ whole genome shotgun (WGS) entry which is preliminary data.</text>
</comment>